<feature type="region of interest" description="Disordered" evidence="1">
    <location>
        <begin position="101"/>
        <end position="124"/>
    </location>
</feature>
<feature type="region of interest" description="Disordered" evidence="1">
    <location>
        <begin position="473"/>
        <end position="526"/>
    </location>
</feature>
<dbReference type="EMBL" id="JABDTM020012522">
    <property type="protein sequence ID" value="KAH0820243.1"/>
    <property type="molecule type" value="Genomic_DNA"/>
</dbReference>
<name>A0A8J6HU46_TENMO</name>
<keyword evidence="3" id="KW-1185">Reference proteome</keyword>
<gene>
    <name evidence="2" type="ORF">GEV33_002548</name>
</gene>
<evidence type="ECO:0000313" key="3">
    <source>
        <dbReference type="Proteomes" id="UP000719412"/>
    </source>
</evidence>
<organism evidence="2 3">
    <name type="scientific">Tenebrio molitor</name>
    <name type="common">Yellow mealworm beetle</name>
    <dbReference type="NCBI Taxonomy" id="7067"/>
    <lineage>
        <taxon>Eukaryota</taxon>
        <taxon>Metazoa</taxon>
        <taxon>Ecdysozoa</taxon>
        <taxon>Arthropoda</taxon>
        <taxon>Hexapoda</taxon>
        <taxon>Insecta</taxon>
        <taxon>Pterygota</taxon>
        <taxon>Neoptera</taxon>
        <taxon>Endopterygota</taxon>
        <taxon>Coleoptera</taxon>
        <taxon>Polyphaga</taxon>
        <taxon>Cucujiformia</taxon>
        <taxon>Tenebrionidae</taxon>
        <taxon>Tenebrio</taxon>
    </lineage>
</organism>
<accession>A0A8J6HU46</accession>
<feature type="region of interest" description="Disordered" evidence="1">
    <location>
        <begin position="660"/>
        <end position="691"/>
    </location>
</feature>
<feature type="region of interest" description="Disordered" evidence="1">
    <location>
        <begin position="398"/>
        <end position="426"/>
    </location>
</feature>
<feature type="compositionally biased region" description="Basic and acidic residues" evidence="1">
    <location>
        <begin position="495"/>
        <end position="504"/>
    </location>
</feature>
<comment type="caution">
    <text evidence="2">The sequence shown here is derived from an EMBL/GenBank/DDBJ whole genome shotgun (WGS) entry which is preliminary data.</text>
</comment>
<dbReference type="Proteomes" id="UP000719412">
    <property type="component" value="Unassembled WGS sequence"/>
</dbReference>
<dbReference type="AlphaFoldDB" id="A0A8J6HU46"/>
<evidence type="ECO:0000256" key="1">
    <source>
        <dbReference type="SAM" id="MobiDB-lite"/>
    </source>
</evidence>
<protein>
    <submittedName>
        <fullName evidence="2">Uncharacterized protein</fullName>
    </submittedName>
</protein>
<proteinExistence type="predicted"/>
<evidence type="ECO:0000313" key="2">
    <source>
        <dbReference type="EMBL" id="KAH0820243.1"/>
    </source>
</evidence>
<reference evidence="2" key="1">
    <citation type="journal article" date="2020" name="J Insects Food Feed">
        <title>The yellow mealworm (Tenebrio molitor) genome: a resource for the emerging insects as food and feed industry.</title>
        <authorList>
            <person name="Eriksson T."/>
            <person name="Andere A."/>
            <person name="Kelstrup H."/>
            <person name="Emery V."/>
            <person name="Picard C."/>
        </authorList>
    </citation>
    <scope>NUCLEOTIDE SEQUENCE</scope>
    <source>
        <strain evidence="2">Stoneville</strain>
        <tissue evidence="2">Whole head</tissue>
    </source>
</reference>
<sequence length="745" mass="83213">MRRAVVPGVSGGEPKFAVYGEVSVWCFLHDGGPQLAMARVIGGRDGVSCREARAARRSNTREPDLESLRCILEPQTRTVLRSPLSTTGVFVHLEENLMDEVPKTSGPRGSLRAPVTPLPHSRRGTGSAGRVTFAIFFIHRFGSTLKSERSRIQHLEGNNSQRANVVFSDVVSSRLRTRRTVAWSSRWCADGPGRKKEKRGEVQLGSSVLRRAKVERTSHTEGREWSNALMRIWFLALALDLRAVHATKKIFHRNIVPSREISRVQRPGASPQTATIAWTFNDNKNSMRTIDFTTFGHRKSFARNHFYKNFAPLNFYHLGEVVCYDLNFANGLSDPDFRYRPRQFGKRGKYIKVEQTPFQGFSTSSGQRLRPIRAGEPVEEDRFGCKIALEEFQPKPDNFTTLLGRRHPPGPLRRAGPHTGLPLAEEPESRSNSYLARSFSVFLLLSAILAHFFYVDLRYQTWSDLARNDALAGSQKECRGEEGPRGLSEDTDGVIDQRRKKDSEDLPPARSPKDSLLDFKPQTRSSPCVVDCISPVAASKLELNSYLSPVRCCCRSVGVMRRAVVPGVSGGEPKFAVYGEVSVWCFLHDGGPQLAMARVIGGRDGVSCREARAARRSNTREPDLESLRCILEPQTRTVLRSPLSTTGVFVHLEENLMDEVPKTSGPRGSLRAPVTPLPHSRRGTGSAGRVRQNEVPGVVETFFLFVFFVGDFTGSGTSEFWLLGRLALGRRHRMRMYRNFTGASG</sequence>
<reference evidence="2" key="2">
    <citation type="submission" date="2021-08" db="EMBL/GenBank/DDBJ databases">
        <authorList>
            <person name="Eriksson T."/>
        </authorList>
    </citation>
    <scope>NUCLEOTIDE SEQUENCE</scope>
    <source>
        <strain evidence="2">Stoneville</strain>
        <tissue evidence="2">Whole head</tissue>
    </source>
</reference>
<feature type="compositionally biased region" description="Basic and acidic residues" evidence="1">
    <location>
        <begin position="476"/>
        <end position="488"/>
    </location>
</feature>